<dbReference type="EMBL" id="GGMR01013444">
    <property type="protein sequence ID" value="MBY26063.1"/>
    <property type="molecule type" value="Transcribed_RNA"/>
</dbReference>
<accession>A0A2S2P9C6</accession>
<reference evidence="1" key="1">
    <citation type="submission" date="2018-04" db="EMBL/GenBank/DDBJ databases">
        <title>Transcriptome of Schizaphis graminum biotype I.</title>
        <authorList>
            <person name="Scully E.D."/>
            <person name="Geib S.M."/>
            <person name="Palmer N.A."/>
            <person name="Koch K."/>
            <person name="Bradshaw J."/>
            <person name="Heng-Moss T."/>
            <person name="Sarath G."/>
        </authorList>
    </citation>
    <scope>NUCLEOTIDE SEQUENCE</scope>
</reference>
<evidence type="ECO:0000313" key="1">
    <source>
        <dbReference type="EMBL" id="MBY26063.1"/>
    </source>
</evidence>
<proteinExistence type="predicted"/>
<name>A0A2S2P9C6_SCHGA</name>
<sequence length="308" mass="33967">MTKLVDEPLRAFRLAHDALFVVLSQAPGQFVVVHGGTVLAAAPETGHGLAVFDLEHAQLPVQPPDHLLRRLLRLVRTDGGGGGVRERRGRRRRGRWRRAVNRVAVHRGRLQLRGRRRRGQQFFEELPQVDVLRRRRGGPGRRADGRRGIVFRLHHGFRLKVHYRVGHVRLVVVVDVVFVAGRRGGRVAAALIVVRFDLEAHGVATVTAAVHVTAGHAVERSATSATVAADAAAAAAADVAAADVISRTGAVAIAVRRWDRGRSGRRLHHDRHQQPVVIVVGCRCFSRFPGRQLLDHIITVVTLKGYEK</sequence>
<gene>
    <name evidence="1" type="ORF">g.16851</name>
</gene>
<dbReference type="AlphaFoldDB" id="A0A2S2P9C6"/>
<protein>
    <submittedName>
        <fullName evidence="1">Uncharacterized protein</fullName>
    </submittedName>
</protein>
<organism evidence="1">
    <name type="scientific">Schizaphis graminum</name>
    <name type="common">Green bug aphid</name>
    <dbReference type="NCBI Taxonomy" id="13262"/>
    <lineage>
        <taxon>Eukaryota</taxon>
        <taxon>Metazoa</taxon>
        <taxon>Ecdysozoa</taxon>
        <taxon>Arthropoda</taxon>
        <taxon>Hexapoda</taxon>
        <taxon>Insecta</taxon>
        <taxon>Pterygota</taxon>
        <taxon>Neoptera</taxon>
        <taxon>Paraneoptera</taxon>
        <taxon>Hemiptera</taxon>
        <taxon>Sternorrhyncha</taxon>
        <taxon>Aphidomorpha</taxon>
        <taxon>Aphidoidea</taxon>
        <taxon>Aphididae</taxon>
        <taxon>Aphidini</taxon>
        <taxon>Schizaphis</taxon>
    </lineage>
</organism>